<name>A0A4D7C5U9_9SPHN</name>
<dbReference type="GO" id="GO:0009014">
    <property type="term" value="F:succinyl-diaminopimelate desuccinylase activity"/>
    <property type="evidence" value="ECO:0007669"/>
    <property type="project" value="UniProtKB-UniRule"/>
</dbReference>
<keyword evidence="10 15" id="KW-0220">Diaminopimelate biosynthesis</keyword>
<keyword evidence="12 15" id="KW-0170">Cobalt</keyword>
<dbReference type="CDD" id="cd03891">
    <property type="entry name" value="M20_DapE_proteobac"/>
    <property type="match status" value="1"/>
</dbReference>
<dbReference type="PANTHER" id="PTHR43808">
    <property type="entry name" value="ACETYLORNITHINE DEACETYLASE"/>
    <property type="match status" value="1"/>
</dbReference>
<dbReference type="InterPro" id="IPR002933">
    <property type="entry name" value="Peptidase_M20"/>
</dbReference>
<evidence type="ECO:0000256" key="11">
    <source>
        <dbReference type="ARBA" id="ARBA00023154"/>
    </source>
</evidence>
<keyword evidence="8 15" id="KW-0378">Hydrolase</keyword>
<dbReference type="HAMAP" id="MF_01690">
    <property type="entry name" value="DapE"/>
    <property type="match status" value="1"/>
</dbReference>
<keyword evidence="6 15" id="KW-0028">Amino-acid biosynthesis</keyword>
<dbReference type="GO" id="GO:0050897">
    <property type="term" value="F:cobalt ion binding"/>
    <property type="evidence" value="ECO:0007669"/>
    <property type="project" value="UniProtKB-UniRule"/>
</dbReference>
<keyword evidence="9 15" id="KW-0862">Zinc</keyword>
<dbReference type="GO" id="GO:0008777">
    <property type="term" value="F:acetylornithine deacetylase activity"/>
    <property type="evidence" value="ECO:0007669"/>
    <property type="project" value="TreeGrafter"/>
</dbReference>
<evidence type="ECO:0000256" key="10">
    <source>
        <dbReference type="ARBA" id="ARBA00022915"/>
    </source>
</evidence>
<comment type="subunit">
    <text evidence="3 15">Homodimer.</text>
</comment>
<proteinExistence type="inferred from homology"/>
<dbReference type="Gene3D" id="3.40.630.10">
    <property type="entry name" value="Zn peptidases"/>
    <property type="match status" value="2"/>
</dbReference>
<evidence type="ECO:0000256" key="14">
    <source>
        <dbReference type="ARBA" id="ARBA00051301"/>
    </source>
</evidence>
<evidence type="ECO:0000256" key="6">
    <source>
        <dbReference type="ARBA" id="ARBA00022605"/>
    </source>
</evidence>
<dbReference type="SUPFAM" id="SSF53187">
    <property type="entry name" value="Zn-dependent exopeptidases"/>
    <property type="match status" value="1"/>
</dbReference>
<dbReference type="GO" id="GO:0008270">
    <property type="term" value="F:zinc ion binding"/>
    <property type="evidence" value="ECO:0007669"/>
    <property type="project" value="UniProtKB-UniRule"/>
</dbReference>
<evidence type="ECO:0000256" key="4">
    <source>
        <dbReference type="ARBA" id="ARBA00011921"/>
    </source>
</evidence>
<organism evidence="17 18">
    <name type="scientific">Hankyongella ginsenosidimutans</name>
    <dbReference type="NCBI Taxonomy" id="1763828"/>
    <lineage>
        <taxon>Bacteria</taxon>
        <taxon>Pseudomonadati</taxon>
        <taxon>Pseudomonadota</taxon>
        <taxon>Alphaproteobacteria</taxon>
        <taxon>Sphingomonadales</taxon>
        <taxon>Sphingomonadaceae</taxon>
        <taxon>Hankyongella</taxon>
    </lineage>
</organism>
<dbReference type="InterPro" id="IPR011650">
    <property type="entry name" value="Peptidase_M20_dimer"/>
</dbReference>
<dbReference type="UniPathway" id="UPA00034">
    <property type="reaction ID" value="UER00021"/>
</dbReference>
<evidence type="ECO:0000256" key="8">
    <source>
        <dbReference type="ARBA" id="ARBA00022801"/>
    </source>
</evidence>
<dbReference type="GO" id="GO:0006526">
    <property type="term" value="P:L-arginine biosynthetic process"/>
    <property type="evidence" value="ECO:0007669"/>
    <property type="project" value="TreeGrafter"/>
</dbReference>
<feature type="binding site" evidence="15">
    <location>
        <position position="117"/>
    </location>
    <ligand>
        <name>Zn(2+)</name>
        <dbReference type="ChEBI" id="CHEBI:29105"/>
        <label>2</label>
    </ligand>
</feature>
<dbReference type="GO" id="GO:0019877">
    <property type="term" value="P:diaminopimelate biosynthetic process"/>
    <property type="evidence" value="ECO:0007669"/>
    <property type="project" value="UniProtKB-UniRule"/>
</dbReference>
<sequence>MPRDDRSTNLTPQRAAVVALAQALIRRPSVTPEDAGAQDLLAARLAERGFRVERLRFGAPPHGPVDNLVATIGSGGPHFCFAGHTDVVPPGPRDRWSVNPFAATVEAGRLIGRGAADMKGAIAAFVIATEQFLGAQDGASSGTISLLITGDEEGPAQYGTDPTLAWMEQHGVRPDACLVGEPTSAHHLGDTVKIGRRGSLNADLVVHGVQGHVAYPQRADNPIDRLVRVLTALKERPLDGGSARFDPSNLEITTIDIANPTENLIPGQAFARLNIRFNDQQHSRDLVAWLTEELRRHAPNHDLAVRVSGESFITESGDLPGIIAAAIEAHTGLRPELSTSGGTSDARFIRRMCPVVEFGLPGATMHKADEQVRLDDLDTLVDIYRSVLQRFLPWPKRHDAVQRLCRPGTRHAGACDVRAHWLPGFQPKS</sequence>
<feature type="active site" description="Proton acceptor" evidence="15">
    <location>
        <position position="152"/>
    </location>
</feature>
<gene>
    <name evidence="15 17" type="primary">dapE</name>
    <name evidence="17" type="ORF">E6W36_03915</name>
</gene>
<evidence type="ECO:0000313" key="18">
    <source>
        <dbReference type="Proteomes" id="UP000298714"/>
    </source>
</evidence>
<dbReference type="NCBIfam" id="NF009557">
    <property type="entry name" value="PRK13009.1"/>
    <property type="match status" value="1"/>
</dbReference>
<dbReference type="PROSITE" id="PS00759">
    <property type="entry name" value="ARGE_DAPE_CPG2_2"/>
    <property type="match status" value="1"/>
</dbReference>
<comment type="similarity">
    <text evidence="2 15">Belongs to the peptidase M20A family. DapE subfamily.</text>
</comment>
<dbReference type="InterPro" id="IPR050072">
    <property type="entry name" value="Peptidase_M20A"/>
</dbReference>
<dbReference type="SUPFAM" id="SSF55031">
    <property type="entry name" value="Bacterial exopeptidase dimerisation domain"/>
    <property type="match status" value="1"/>
</dbReference>
<dbReference type="InterPro" id="IPR005941">
    <property type="entry name" value="DapE_proteobac"/>
</dbReference>
<dbReference type="Proteomes" id="UP000298714">
    <property type="component" value="Chromosome"/>
</dbReference>
<evidence type="ECO:0000256" key="5">
    <source>
        <dbReference type="ARBA" id="ARBA00022391"/>
    </source>
</evidence>
<feature type="binding site" evidence="15">
    <location>
        <position position="117"/>
    </location>
    <ligand>
        <name>Zn(2+)</name>
        <dbReference type="ChEBI" id="CHEBI:29105"/>
        <label>1</label>
    </ligand>
</feature>
<keyword evidence="11 15" id="KW-0457">Lysine biosynthesis</keyword>
<dbReference type="RefSeq" id="WP_222873844.1">
    <property type="nucleotide sequence ID" value="NZ_CP039704.1"/>
</dbReference>
<dbReference type="EMBL" id="CP039704">
    <property type="protein sequence ID" value="QCI79035.1"/>
    <property type="molecule type" value="Genomic_DNA"/>
</dbReference>
<reference evidence="18" key="1">
    <citation type="submission" date="2019-04" db="EMBL/GenBank/DDBJ databases">
        <title>Complete genome sequence of Sphingomonas sp. W1-2-3.</title>
        <authorList>
            <person name="Im W.T."/>
        </authorList>
    </citation>
    <scope>NUCLEOTIDE SEQUENCE [LARGE SCALE GENOMIC DNA]</scope>
    <source>
        <strain evidence="18">W1-2-3</strain>
    </source>
</reference>
<dbReference type="KEGG" id="hgn:E6W36_03915"/>
<feature type="binding site" evidence="15">
    <location>
        <position position="181"/>
    </location>
    <ligand>
        <name>Zn(2+)</name>
        <dbReference type="ChEBI" id="CHEBI:29105"/>
        <label>1</label>
    </ligand>
</feature>
<protein>
    <recommendedName>
        <fullName evidence="5 15">Succinyl-diaminopimelate desuccinylase</fullName>
        <shortName evidence="15">SDAP desuccinylase</shortName>
        <ecNumber evidence="4 15">3.5.1.18</ecNumber>
    </recommendedName>
    <alternativeName>
        <fullName evidence="13 15">N-succinyl-LL-2,6-diaminoheptanedioate amidohydrolase</fullName>
    </alternativeName>
</protein>
<dbReference type="Pfam" id="PF01546">
    <property type="entry name" value="Peptidase_M20"/>
    <property type="match status" value="1"/>
</dbReference>
<evidence type="ECO:0000256" key="7">
    <source>
        <dbReference type="ARBA" id="ARBA00022723"/>
    </source>
</evidence>
<evidence type="ECO:0000313" key="17">
    <source>
        <dbReference type="EMBL" id="QCI79035.1"/>
    </source>
</evidence>
<evidence type="ECO:0000259" key="16">
    <source>
        <dbReference type="Pfam" id="PF07687"/>
    </source>
</evidence>
<feature type="active site" evidence="15">
    <location>
        <position position="86"/>
    </location>
</feature>
<comment type="catalytic activity">
    <reaction evidence="14 15">
        <text>N-succinyl-(2S,6S)-2,6-diaminopimelate + H2O = (2S,6S)-2,6-diaminopimelate + succinate</text>
        <dbReference type="Rhea" id="RHEA:22608"/>
        <dbReference type="ChEBI" id="CHEBI:15377"/>
        <dbReference type="ChEBI" id="CHEBI:30031"/>
        <dbReference type="ChEBI" id="CHEBI:57609"/>
        <dbReference type="ChEBI" id="CHEBI:58087"/>
        <dbReference type="EC" id="3.5.1.18"/>
    </reaction>
</comment>
<feature type="binding site" evidence="15">
    <location>
        <position position="366"/>
    </location>
    <ligand>
        <name>Zn(2+)</name>
        <dbReference type="ChEBI" id="CHEBI:29105"/>
        <label>2</label>
    </ligand>
</feature>
<keyword evidence="7 15" id="KW-0479">Metal-binding</keyword>
<feature type="domain" description="Peptidase M20 dimerisation" evidence="16">
    <location>
        <begin position="194"/>
        <end position="301"/>
    </location>
</feature>
<evidence type="ECO:0000256" key="9">
    <source>
        <dbReference type="ARBA" id="ARBA00022833"/>
    </source>
</evidence>
<comment type="cofactor">
    <cofactor evidence="15">
        <name>Zn(2+)</name>
        <dbReference type="ChEBI" id="CHEBI:29105"/>
    </cofactor>
    <cofactor evidence="15">
        <name>Co(2+)</name>
        <dbReference type="ChEBI" id="CHEBI:48828"/>
    </cofactor>
    <text evidence="15">Binds 2 Zn(2+) or Co(2+) ions per subunit.</text>
</comment>
<dbReference type="Pfam" id="PF07687">
    <property type="entry name" value="M20_dimer"/>
    <property type="match status" value="1"/>
</dbReference>
<evidence type="ECO:0000256" key="3">
    <source>
        <dbReference type="ARBA" id="ARBA00011738"/>
    </source>
</evidence>
<accession>A0A4D7C5U9</accession>
<dbReference type="InterPro" id="IPR036264">
    <property type="entry name" value="Bact_exopeptidase_dim_dom"/>
</dbReference>
<evidence type="ECO:0000256" key="1">
    <source>
        <dbReference type="ARBA" id="ARBA00005130"/>
    </source>
</evidence>
<comment type="pathway">
    <text evidence="1 15">Amino-acid biosynthesis; L-lysine biosynthesis via DAP pathway; LL-2,6-diaminopimelate from (S)-tetrahydrodipicolinate (succinylase route): step 3/3.</text>
</comment>
<keyword evidence="18" id="KW-1185">Reference proteome</keyword>
<dbReference type="GO" id="GO:0009089">
    <property type="term" value="P:lysine biosynthetic process via diaminopimelate"/>
    <property type="evidence" value="ECO:0007669"/>
    <property type="project" value="UniProtKB-UniRule"/>
</dbReference>
<feature type="binding site" evidence="15">
    <location>
        <position position="84"/>
    </location>
    <ligand>
        <name>Zn(2+)</name>
        <dbReference type="ChEBI" id="CHEBI:29105"/>
        <label>1</label>
    </ligand>
</feature>
<dbReference type="EC" id="3.5.1.18" evidence="4 15"/>
<dbReference type="PANTHER" id="PTHR43808:SF31">
    <property type="entry name" value="N-ACETYL-L-CITRULLINE DEACETYLASE"/>
    <property type="match status" value="1"/>
</dbReference>
<comment type="function">
    <text evidence="15">Catalyzes the hydrolysis of N-succinyl-L,L-diaminopimelic acid (SDAP), forming succinate and LL-2,6-diaminopimelate (DAP), an intermediate involved in the bacterial biosynthesis of lysine and meso-diaminopimelic acid, an essential component of bacterial cell walls.</text>
</comment>
<dbReference type="NCBIfam" id="TIGR01246">
    <property type="entry name" value="dapE_proteo"/>
    <property type="match status" value="1"/>
</dbReference>
<evidence type="ECO:0000256" key="15">
    <source>
        <dbReference type="HAMAP-Rule" id="MF_01690"/>
    </source>
</evidence>
<evidence type="ECO:0000256" key="13">
    <source>
        <dbReference type="ARBA" id="ARBA00031891"/>
    </source>
</evidence>
<feature type="binding site" evidence="15">
    <location>
        <position position="153"/>
    </location>
    <ligand>
        <name>Zn(2+)</name>
        <dbReference type="ChEBI" id="CHEBI:29105"/>
        <label>2</label>
    </ligand>
</feature>
<dbReference type="AlphaFoldDB" id="A0A4D7C5U9"/>
<evidence type="ECO:0000256" key="2">
    <source>
        <dbReference type="ARBA" id="ARBA00006746"/>
    </source>
</evidence>
<dbReference type="InterPro" id="IPR001261">
    <property type="entry name" value="ArgE/DapE_CS"/>
</dbReference>
<evidence type="ECO:0000256" key="12">
    <source>
        <dbReference type="ARBA" id="ARBA00023285"/>
    </source>
</evidence>